<dbReference type="PANTHER" id="PTHR48112">
    <property type="entry name" value="HIGH MOBILITY GROUP PROTEIN DSP1"/>
    <property type="match status" value="1"/>
</dbReference>
<keyword evidence="6" id="KW-1185">Reference proteome</keyword>
<dbReference type="GO" id="GO:0005634">
    <property type="term" value="C:nucleus"/>
    <property type="evidence" value="ECO:0007669"/>
    <property type="project" value="UniProtKB-UniRule"/>
</dbReference>
<dbReference type="SUPFAM" id="SSF47095">
    <property type="entry name" value="HMG-box"/>
    <property type="match status" value="2"/>
</dbReference>
<dbReference type="Gene3D" id="1.10.30.10">
    <property type="entry name" value="High mobility group box domain"/>
    <property type="match status" value="2"/>
</dbReference>
<dbReference type="InterPro" id="IPR009071">
    <property type="entry name" value="HMG_box_dom"/>
</dbReference>
<dbReference type="Pfam" id="PF00505">
    <property type="entry name" value="HMG_box"/>
    <property type="match status" value="2"/>
</dbReference>
<dbReference type="EMBL" id="JABMIG020000277">
    <property type="protein sequence ID" value="KAL3782775.1"/>
    <property type="molecule type" value="Genomic_DNA"/>
</dbReference>
<organism evidence="5 6">
    <name type="scientific">Cyclotella cryptica</name>
    <dbReference type="NCBI Taxonomy" id="29204"/>
    <lineage>
        <taxon>Eukaryota</taxon>
        <taxon>Sar</taxon>
        <taxon>Stramenopiles</taxon>
        <taxon>Ochrophyta</taxon>
        <taxon>Bacillariophyta</taxon>
        <taxon>Coscinodiscophyceae</taxon>
        <taxon>Thalassiosirophycidae</taxon>
        <taxon>Stephanodiscales</taxon>
        <taxon>Stephanodiscaceae</taxon>
        <taxon>Cyclotella</taxon>
    </lineage>
</organism>
<feature type="region of interest" description="Disordered" evidence="3">
    <location>
        <begin position="406"/>
        <end position="459"/>
    </location>
</feature>
<feature type="compositionally biased region" description="Low complexity" evidence="3">
    <location>
        <begin position="406"/>
        <end position="420"/>
    </location>
</feature>
<feature type="domain" description="HMG box" evidence="4">
    <location>
        <begin position="167"/>
        <end position="235"/>
    </location>
</feature>
<dbReference type="Proteomes" id="UP001516023">
    <property type="component" value="Unassembled WGS sequence"/>
</dbReference>
<proteinExistence type="predicted"/>
<keyword evidence="1 2" id="KW-0238">DNA-binding</keyword>
<sequence>MNKIDSLIAVIHKPNLIQLSHKSAQDSMPKHFYHRAETQYHPADDTFYDSHSSRRDGSYSYDTALGNHHSFGETDRNANDGYSAARYPSVQPSYDNNAASMPALPSIGVAKSPYFPHSSHSIAYPTRPIYSNSSYFSDAQTVESRMEGLYASASSESSTTSTNPNRPAPAKSAFMCFSFTKREEIMNRVGSSEGDGVVKELAKEWRKLSKYEKKYWDDMARADKTRYAKEKEEYSARMKGKSLVKKLRAKKNPLAPKRPMSAFLMYAQKKRKILQSENPDMPNADISRLLGESWRNARCLMTQSHKKILNCGNSLEEKAPYLEREEAERKIYRVKMDSWKNDQKLMNSLKTPNERKRNLDKVNDPDQREDTESGFGQKYGPTSYNEVGYSEVDYNEVGRDENVTHQSVFSSHSHQQCSQEQFEDHLESRSRQHDDHSHLTNQYNQFPRYSYPRPSQERY</sequence>
<dbReference type="PROSITE" id="PS50118">
    <property type="entry name" value="HMG_BOX_2"/>
    <property type="match status" value="2"/>
</dbReference>
<feature type="region of interest" description="Disordered" evidence="3">
    <location>
        <begin position="147"/>
        <end position="168"/>
    </location>
</feature>
<accession>A0ABD3P8G6</accession>
<feature type="compositionally biased region" description="Basic and acidic residues" evidence="3">
    <location>
        <begin position="422"/>
        <end position="438"/>
    </location>
</feature>
<name>A0ABD3P8G6_9STRA</name>
<evidence type="ECO:0000256" key="2">
    <source>
        <dbReference type="PROSITE-ProRule" id="PRU00267"/>
    </source>
</evidence>
<evidence type="ECO:0000259" key="4">
    <source>
        <dbReference type="PROSITE" id="PS50118"/>
    </source>
</evidence>
<protein>
    <recommendedName>
        <fullName evidence="4">HMG box domain-containing protein</fullName>
    </recommendedName>
</protein>
<gene>
    <name evidence="5" type="ORF">HJC23_003096</name>
</gene>
<feature type="DNA-binding region" description="HMG box" evidence="2">
    <location>
        <begin position="256"/>
        <end position="340"/>
    </location>
</feature>
<dbReference type="InterPro" id="IPR036910">
    <property type="entry name" value="HMG_box_dom_sf"/>
</dbReference>
<comment type="caution">
    <text evidence="5">The sequence shown here is derived from an EMBL/GenBank/DDBJ whole genome shotgun (WGS) entry which is preliminary data.</text>
</comment>
<dbReference type="SMART" id="SM00398">
    <property type="entry name" value="HMG"/>
    <property type="match status" value="2"/>
</dbReference>
<reference evidence="5 6" key="1">
    <citation type="journal article" date="2020" name="G3 (Bethesda)">
        <title>Improved Reference Genome for Cyclotella cryptica CCMP332, a Model for Cell Wall Morphogenesis, Salinity Adaptation, and Lipid Production in Diatoms (Bacillariophyta).</title>
        <authorList>
            <person name="Roberts W.R."/>
            <person name="Downey K.M."/>
            <person name="Ruck E.C."/>
            <person name="Traller J.C."/>
            <person name="Alverson A.J."/>
        </authorList>
    </citation>
    <scope>NUCLEOTIDE SEQUENCE [LARGE SCALE GENOMIC DNA]</scope>
    <source>
        <strain evidence="5 6">CCMP332</strain>
    </source>
</reference>
<dbReference type="InterPro" id="IPR050342">
    <property type="entry name" value="HMGB"/>
</dbReference>
<feature type="region of interest" description="Disordered" evidence="3">
    <location>
        <begin position="343"/>
        <end position="386"/>
    </location>
</feature>
<dbReference type="AlphaFoldDB" id="A0ABD3P8G6"/>
<feature type="domain" description="HMG box" evidence="4">
    <location>
        <begin position="256"/>
        <end position="340"/>
    </location>
</feature>
<dbReference type="PANTHER" id="PTHR48112:SF22">
    <property type="entry name" value="MITOCHONDRIAL TRANSCRIPTION FACTOR A, ISOFORM B"/>
    <property type="match status" value="1"/>
</dbReference>
<feature type="compositionally biased region" description="Basic and acidic residues" evidence="3">
    <location>
        <begin position="352"/>
        <end position="371"/>
    </location>
</feature>
<evidence type="ECO:0000256" key="1">
    <source>
        <dbReference type="ARBA" id="ARBA00023125"/>
    </source>
</evidence>
<keyword evidence="2" id="KW-0539">Nucleus</keyword>
<feature type="DNA-binding region" description="HMG box" evidence="2">
    <location>
        <begin position="167"/>
        <end position="235"/>
    </location>
</feature>
<evidence type="ECO:0000313" key="5">
    <source>
        <dbReference type="EMBL" id="KAL3782775.1"/>
    </source>
</evidence>
<evidence type="ECO:0000313" key="6">
    <source>
        <dbReference type="Proteomes" id="UP001516023"/>
    </source>
</evidence>
<evidence type="ECO:0000256" key="3">
    <source>
        <dbReference type="SAM" id="MobiDB-lite"/>
    </source>
</evidence>
<feature type="compositionally biased region" description="Low complexity" evidence="3">
    <location>
        <begin position="151"/>
        <end position="162"/>
    </location>
</feature>
<dbReference type="GO" id="GO:0003677">
    <property type="term" value="F:DNA binding"/>
    <property type="evidence" value="ECO:0007669"/>
    <property type="project" value="UniProtKB-UniRule"/>
</dbReference>